<dbReference type="InterPro" id="IPR036465">
    <property type="entry name" value="vWFA_dom_sf"/>
</dbReference>
<protein>
    <submittedName>
        <fullName evidence="1">Peptidase</fullName>
    </submittedName>
</protein>
<keyword evidence="2" id="KW-1185">Reference proteome</keyword>
<dbReference type="GeneID" id="14005413"/>
<dbReference type="Proteomes" id="UP000007597">
    <property type="component" value="Segment"/>
</dbReference>
<evidence type="ECO:0000313" key="2">
    <source>
        <dbReference type="Proteomes" id="UP000007597"/>
    </source>
</evidence>
<dbReference type="SUPFAM" id="SSF53300">
    <property type="entry name" value="vWA-like"/>
    <property type="match status" value="1"/>
</dbReference>
<accession>H8ZNC8</accession>
<dbReference type="KEGG" id="vg:14005413"/>
<organism evidence="1 2">
    <name type="scientific">Synechococcus phage metaG-MbCM1</name>
    <dbReference type="NCBI Taxonomy" id="1079999"/>
    <lineage>
        <taxon>Viruses</taxon>
        <taxon>Duplodnaviria</taxon>
        <taxon>Heunggongvirae</taxon>
        <taxon>Uroviricota</taxon>
        <taxon>Caudoviricetes</taxon>
        <taxon>Pantevenvirales</taxon>
        <taxon>Kyanoviridae</taxon>
        <taxon>Galenevirus</taxon>
        <taxon>Galenevirus mbcm1</taxon>
    </lineage>
</organism>
<sequence>MTDDILKKITVVPDGKNHGLVMQIDWSGSMSNILLDTLKQTYNLVWFCRKAGIPFRVLAFQDSYHSTREENHGKQGEVNIHESFKLLEFFNSKQNKQSLDKSMFLVWCQVWAMGGYNVQASSKYGLGGTPLAEAVLCTRQIVDQMKREENIQKVNVVCLTDGEANPMAFNEWYEPGSEYYEPYMKRSSL</sequence>
<name>H8ZNC8_9CAUD</name>
<evidence type="ECO:0000313" key="1">
    <source>
        <dbReference type="EMBL" id="AFD02989.1"/>
    </source>
</evidence>
<dbReference type="RefSeq" id="YP_007001640.1">
    <property type="nucleotide sequence ID" value="NC_019443.1"/>
</dbReference>
<dbReference type="EMBL" id="JN371769">
    <property type="protein sequence ID" value="AFD02989.1"/>
    <property type="molecule type" value="Genomic_DNA"/>
</dbReference>
<proteinExistence type="predicted"/>
<reference evidence="1 2" key="1">
    <citation type="submission" date="2011-07" db="EMBL/GenBank/DDBJ databases">
        <title>Viral Tagging: a high-throughput approach to explore virus-host interactions.</title>
        <authorList>
            <person name="Deng L."/>
            <person name="Sullivan M.B."/>
            <person name="Poulos B."/>
            <person name="Ignacio Espinoza J.C."/>
        </authorList>
    </citation>
    <scope>NUCLEOTIDE SEQUENCE [LARGE SCALE GENOMIC DNA]</scope>
</reference>